<reference evidence="1" key="1">
    <citation type="submission" date="2020-01" db="EMBL/GenBank/DDBJ databases">
        <authorList>
            <person name="Meier V. D."/>
            <person name="Meier V D."/>
        </authorList>
    </citation>
    <scope>NUCLEOTIDE SEQUENCE</scope>
    <source>
        <strain evidence="1">HLG_WM_MAG_12</strain>
    </source>
</reference>
<gene>
    <name evidence="1" type="ORF">HELGO_WM14818</name>
</gene>
<dbReference type="EMBL" id="CACVAW010000026">
    <property type="protein sequence ID" value="CAA6807527.1"/>
    <property type="molecule type" value="Genomic_DNA"/>
</dbReference>
<evidence type="ECO:0000313" key="1">
    <source>
        <dbReference type="EMBL" id="CAA6807527.1"/>
    </source>
</evidence>
<protein>
    <submittedName>
        <fullName evidence="1">Uncharacterized protein</fullName>
    </submittedName>
</protein>
<proteinExistence type="predicted"/>
<feature type="non-terminal residue" evidence="1">
    <location>
        <position position="147"/>
    </location>
</feature>
<dbReference type="AlphaFoldDB" id="A0A6S6SPU7"/>
<organism evidence="1">
    <name type="scientific">uncultured Campylobacterales bacterium</name>
    <dbReference type="NCBI Taxonomy" id="352960"/>
    <lineage>
        <taxon>Bacteria</taxon>
        <taxon>Pseudomonadati</taxon>
        <taxon>Campylobacterota</taxon>
        <taxon>Epsilonproteobacteria</taxon>
        <taxon>Campylobacterales</taxon>
        <taxon>environmental samples</taxon>
    </lineage>
</organism>
<name>A0A6S6SPU7_9BACT</name>
<accession>A0A6S6SPU7</accession>
<sequence length="147" mass="18111">MDLNNCLVFIKNIHKTFDIEWIKEENNVYHIKYQNYYKEYFFKKNNVFIMKEYKRLNQFEVLIYRNGNCLTNIIEIYDFGIYVKVVYNNGIKSVYPKIELRFEKNVIQNIHIIKGLNYLKYISKNIKDEDNNFLDKQYTKFDNIKKK</sequence>